<accession>A0A2P2IP75</accession>
<sequence length="69" mass="8469">MRKQPIVCSSIMIRWARLRDQFSPLWQYRYCEQLKKRQNVLEHYSFAQHLGCLEEEEPYSFQECGELLK</sequence>
<name>A0A2P2IP75_RHIMU</name>
<protein>
    <submittedName>
        <fullName evidence="1">Uncharacterized protein</fullName>
    </submittedName>
</protein>
<dbReference type="EMBL" id="GGEC01002528">
    <property type="protein sequence ID" value="MBW83011.1"/>
    <property type="molecule type" value="Transcribed_RNA"/>
</dbReference>
<proteinExistence type="predicted"/>
<organism evidence="1">
    <name type="scientific">Rhizophora mucronata</name>
    <name type="common">Asiatic mangrove</name>
    <dbReference type="NCBI Taxonomy" id="61149"/>
    <lineage>
        <taxon>Eukaryota</taxon>
        <taxon>Viridiplantae</taxon>
        <taxon>Streptophyta</taxon>
        <taxon>Embryophyta</taxon>
        <taxon>Tracheophyta</taxon>
        <taxon>Spermatophyta</taxon>
        <taxon>Magnoliopsida</taxon>
        <taxon>eudicotyledons</taxon>
        <taxon>Gunneridae</taxon>
        <taxon>Pentapetalae</taxon>
        <taxon>rosids</taxon>
        <taxon>fabids</taxon>
        <taxon>Malpighiales</taxon>
        <taxon>Rhizophoraceae</taxon>
        <taxon>Rhizophora</taxon>
    </lineage>
</organism>
<reference evidence="1" key="1">
    <citation type="submission" date="2018-02" db="EMBL/GenBank/DDBJ databases">
        <title>Rhizophora mucronata_Transcriptome.</title>
        <authorList>
            <person name="Meera S.P."/>
            <person name="Sreeshan A."/>
            <person name="Augustine A."/>
        </authorList>
    </citation>
    <scope>NUCLEOTIDE SEQUENCE</scope>
    <source>
        <tissue evidence="1">Leaf</tissue>
    </source>
</reference>
<dbReference type="AlphaFoldDB" id="A0A2P2IP75"/>
<evidence type="ECO:0000313" key="1">
    <source>
        <dbReference type="EMBL" id="MBW83011.1"/>
    </source>
</evidence>